<proteinExistence type="predicted"/>
<dbReference type="InterPro" id="IPR029056">
    <property type="entry name" value="Ribokinase-like"/>
</dbReference>
<dbReference type="GO" id="GO:0016773">
    <property type="term" value="F:phosphotransferase activity, alcohol group as acceptor"/>
    <property type="evidence" value="ECO:0007669"/>
    <property type="project" value="InterPro"/>
</dbReference>
<dbReference type="InterPro" id="IPR011611">
    <property type="entry name" value="PfkB_dom"/>
</dbReference>
<dbReference type="Pfam" id="PF00294">
    <property type="entry name" value="PfkB"/>
    <property type="match status" value="1"/>
</dbReference>
<dbReference type="CDD" id="cd01172">
    <property type="entry name" value="RfaE_like"/>
    <property type="match status" value="1"/>
</dbReference>
<keyword evidence="5" id="KW-1185">Reference proteome</keyword>
<evidence type="ECO:0000313" key="4">
    <source>
        <dbReference type="EMBL" id="QTD49118.1"/>
    </source>
</evidence>
<keyword evidence="1" id="KW-0808">Transferase</keyword>
<dbReference type="GO" id="GO:0033786">
    <property type="term" value="F:heptose-1-phosphate adenylyltransferase activity"/>
    <property type="evidence" value="ECO:0007669"/>
    <property type="project" value="TreeGrafter"/>
</dbReference>
<evidence type="ECO:0000259" key="3">
    <source>
        <dbReference type="Pfam" id="PF00294"/>
    </source>
</evidence>
<protein>
    <submittedName>
        <fullName evidence="4">D-glycero-beta-D-manno-heptose-7-phosphate kinase</fullName>
    </submittedName>
</protein>
<dbReference type="KEGG" id="scor:J3U87_26330"/>
<evidence type="ECO:0000256" key="2">
    <source>
        <dbReference type="ARBA" id="ARBA00022777"/>
    </source>
</evidence>
<dbReference type="Proteomes" id="UP000663929">
    <property type="component" value="Chromosome"/>
</dbReference>
<name>A0A8A4TJX4_SULCO</name>
<dbReference type="PANTHER" id="PTHR46969:SF1">
    <property type="entry name" value="BIFUNCTIONAL PROTEIN HLDE"/>
    <property type="match status" value="1"/>
</dbReference>
<reference evidence="4" key="1">
    <citation type="submission" date="2021-03" db="EMBL/GenBank/DDBJ databases">
        <title>Acanthopleuribacteraceae sp. M133.</title>
        <authorList>
            <person name="Wang G."/>
        </authorList>
    </citation>
    <scope>NUCLEOTIDE SEQUENCE</scope>
    <source>
        <strain evidence="4">M133</strain>
    </source>
</reference>
<organism evidence="4 5">
    <name type="scientific">Sulfidibacter corallicola</name>
    <dbReference type="NCBI Taxonomy" id="2818388"/>
    <lineage>
        <taxon>Bacteria</taxon>
        <taxon>Pseudomonadati</taxon>
        <taxon>Acidobacteriota</taxon>
        <taxon>Holophagae</taxon>
        <taxon>Acanthopleuribacterales</taxon>
        <taxon>Acanthopleuribacteraceae</taxon>
        <taxon>Sulfidibacter</taxon>
    </lineage>
</organism>
<dbReference type="GO" id="GO:0005829">
    <property type="term" value="C:cytosol"/>
    <property type="evidence" value="ECO:0007669"/>
    <property type="project" value="TreeGrafter"/>
</dbReference>
<dbReference type="AlphaFoldDB" id="A0A8A4TJX4"/>
<dbReference type="RefSeq" id="WP_237378760.1">
    <property type="nucleotide sequence ID" value="NZ_CP071793.1"/>
</dbReference>
<dbReference type="NCBIfam" id="TIGR02198">
    <property type="entry name" value="rfaE_dom_I"/>
    <property type="match status" value="1"/>
</dbReference>
<keyword evidence="2 4" id="KW-0418">Kinase</keyword>
<sequence length="342" mass="37451">MEDLDALFAILDRFSQTKLLVVGDMMLDRFIWGKVSRISPEAPVPVVQVTRESAHLGGAANVVCNLESLGAKATPIGLIGTDGPAADFLGLLKASDIDDRGMVRDESFESIQKTRIIAQRQQVCRVDRERKTSLTPEQETKVQTRLFELLEEADAVIVSDYGKGVITRHLLQNLMQRAGKRIISVDPKDKNYDYYHDVTVITPNQNEAQGMSGVDIEDEQGLRKAASVIFEKLHCKRLLITLGERGMALFRSPTDMVLIPTQAHEVFDVSGAGDTVIATYTLAKAAGATPRQAAILANAAAGVVVGKFGTATLNRQELREALKRWQKLEAERGETGFFAAKG</sequence>
<dbReference type="FunFam" id="3.40.1190.20:FF:000002">
    <property type="entry name" value="Bifunctional protein HldE"/>
    <property type="match status" value="1"/>
</dbReference>
<feature type="domain" description="Carbohydrate kinase PfkB" evidence="3">
    <location>
        <begin position="17"/>
        <end position="313"/>
    </location>
</feature>
<accession>A0A8A4TJX4</accession>
<evidence type="ECO:0000256" key="1">
    <source>
        <dbReference type="ARBA" id="ARBA00022679"/>
    </source>
</evidence>
<dbReference type="GO" id="GO:0033785">
    <property type="term" value="F:heptose 7-phosphate kinase activity"/>
    <property type="evidence" value="ECO:0007669"/>
    <property type="project" value="TreeGrafter"/>
</dbReference>
<evidence type="ECO:0000313" key="5">
    <source>
        <dbReference type="Proteomes" id="UP000663929"/>
    </source>
</evidence>
<dbReference type="SUPFAM" id="SSF53613">
    <property type="entry name" value="Ribokinase-like"/>
    <property type="match status" value="1"/>
</dbReference>
<dbReference type="EMBL" id="CP071793">
    <property type="protein sequence ID" value="QTD49118.1"/>
    <property type="molecule type" value="Genomic_DNA"/>
</dbReference>
<dbReference type="InterPro" id="IPR011913">
    <property type="entry name" value="RfaE_dom_I"/>
</dbReference>
<dbReference type="PANTHER" id="PTHR46969">
    <property type="entry name" value="BIFUNCTIONAL PROTEIN HLDE"/>
    <property type="match status" value="1"/>
</dbReference>
<gene>
    <name evidence="4" type="primary">rfaE1</name>
    <name evidence="4" type="ORF">J3U87_26330</name>
</gene>
<dbReference type="Gene3D" id="3.40.1190.20">
    <property type="match status" value="1"/>
</dbReference>